<evidence type="ECO:0000256" key="4">
    <source>
        <dbReference type="SAM" id="MobiDB-lite"/>
    </source>
</evidence>
<dbReference type="GO" id="GO:0061630">
    <property type="term" value="F:ubiquitin protein ligase activity"/>
    <property type="evidence" value="ECO:0007669"/>
    <property type="project" value="InterPro"/>
</dbReference>
<dbReference type="AlphaFoldDB" id="R7Q7U4"/>
<evidence type="ECO:0000256" key="2">
    <source>
        <dbReference type="ARBA" id="ARBA00008126"/>
    </source>
</evidence>
<dbReference type="Pfam" id="PF15906">
    <property type="entry name" value="zf-NOSIP"/>
    <property type="match status" value="1"/>
</dbReference>
<feature type="compositionally biased region" description="Basic and acidic residues" evidence="4">
    <location>
        <begin position="85"/>
        <end position="103"/>
    </location>
</feature>
<dbReference type="InterPro" id="IPR031790">
    <property type="entry name" value="Znf-NOSIP"/>
</dbReference>
<dbReference type="SUPFAM" id="SSF57850">
    <property type="entry name" value="RING/U-box"/>
    <property type="match status" value="2"/>
</dbReference>
<dbReference type="PhylomeDB" id="R7Q7U4"/>
<reference evidence="7" key="1">
    <citation type="journal article" date="2013" name="Proc. Natl. Acad. Sci. U.S.A.">
        <title>Genome structure and metabolic features in the red seaweed Chondrus crispus shed light on evolution of the Archaeplastida.</title>
        <authorList>
            <person name="Collen J."/>
            <person name="Porcel B."/>
            <person name="Carre W."/>
            <person name="Ball S.G."/>
            <person name="Chaparro C."/>
            <person name="Tonon T."/>
            <person name="Barbeyron T."/>
            <person name="Michel G."/>
            <person name="Noel B."/>
            <person name="Valentin K."/>
            <person name="Elias M."/>
            <person name="Artiguenave F."/>
            <person name="Arun A."/>
            <person name="Aury J.M."/>
            <person name="Barbosa-Neto J.F."/>
            <person name="Bothwell J.H."/>
            <person name="Bouget F.Y."/>
            <person name="Brillet L."/>
            <person name="Cabello-Hurtado F."/>
            <person name="Capella-Gutierrez S."/>
            <person name="Charrier B."/>
            <person name="Cladiere L."/>
            <person name="Cock J.M."/>
            <person name="Coelho S.M."/>
            <person name="Colleoni C."/>
            <person name="Czjzek M."/>
            <person name="Da Silva C."/>
            <person name="Delage L."/>
            <person name="Denoeud F."/>
            <person name="Deschamps P."/>
            <person name="Dittami S.M."/>
            <person name="Gabaldon T."/>
            <person name="Gachon C.M."/>
            <person name="Groisillier A."/>
            <person name="Herve C."/>
            <person name="Jabbari K."/>
            <person name="Katinka M."/>
            <person name="Kloareg B."/>
            <person name="Kowalczyk N."/>
            <person name="Labadie K."/>
            <person name="Leblanc C."/>
            <person name="Lopez P.J."/>
            <person name="McLachlan D.H."/>
            <person name="Meslet-Cladiere L."/>
            <person name="Moustafa A."/>
            <person name="Nehr Z."/>
            <person name="Nyvall Collen P."/>
            <person name="Panaud O."/>
            <person name="Partensky F."/>
            <person name="Poulain J."/>
            <person name="Rensing S.A."/>
            <person name="Rousvoal S."/>
            <person name="Samson G."/>
            <person name="Symeonidi A."/>
            <person name="Weissenbach J."/>
            <person name="Zambounis A."/>
            <person name="Wincker P."/>
            <person name="Boyen C."/>
        </authorList>
    </citation>
    <scope>NUCLEOTIDE SEQUENCE [LARGE SCALE GENOMIC DNA]</scope>
    <source>
        <strain evidence="7">cv. Stackhouse</strain>
    </source>
</reference>
<dbReference type="OrthoDB" id="116827at2759"/>
<keyword evidence="3" id="KW-0539">Nucleus</keyword>
<dbReference type="Gene3D" id="3.30.40.10">
    <property type="entry name" value="Zinc/RING finger domain, C3HC4 (zinc finger)"/>
    <property type="match status" value="1"/>
</dbReference>
<dbReference type="STRING" id="2769.R7Q7U4"/>
<protein>
    <submittedName>
        <fullName evidence="6">PREDICTED: nitric oxide synthase-interacting protein-like</fullName>
    </submittedName>
</protein>
<evidence type="ECO:0000256" key="3">
    <source>
        <dbReference type="ARBA" id="ARBA00023242"/>
    </source>
</evidence>
<dbReference type="InterPro" id="IPR013083">
    <property type="entry name" value="Znf_RING/FYVE/PHD"/>
</dbReference>
<dbReference type="KEGG" id="ccp:CHC_T00010092001"/>
<keyword evidence="7" id="KW-1185">Reference proteome</keyword>
<evidence type="ECO:0000256" key="1">
    <source>
        <dbReference type="ARBA" id="ARBA00004123"/>
    </source>
</evidence>
<comment type="similarity">
    <text evidence="2">Belongs to the NOSIP family.</text>
</comment>
<dbReference type="PANTHER" id="PTHR13063">
    <property type="entry name" value="ENOS INTERACTING PROTEIN"/>
    <property type="match status" value="1"/>
</dbReference>
<evidence type="ECO:0000313" key="7">
    <source>
        <dbReference type="Proteomes" id="UP000012073"/>
    </source>
</evidence>
<name>R7Q7U4_CHOCR</name>
<dbReference type="EMBL" id="HG001673">
    <property type="protein sequence ID" value="CDF34099.1"/>
    <property type="molecule type" value="Genomic_DNA"/>
</dbReference>
<feature type="domain" description="Nitric oxide synthase-interacting protein zinc-finger" evidence="5">
    <location>
        <begin position="5"/>
        <end position="74"/>
    </location>
</feature>
<dbReference type="GO" id="GO:0005634">
    <property type="term" value="C:nucleus"/>
    <property type="evidence" value="ECO:0007669"/>
    <property type="project" value="UniProtKB-SubCell"/>
</dbReference>
<organism evidence="6 7">
    <name type="scientific">Chondrus crispus</name>
    <name type="common">Carrageen Irish moss</name>
    <name type="synonym">Polymorpha crispa</name>
    <dbReference type="NCBI Taxonomy" id="2769"/>
    <lineage>
        <taxon>Eukaryota</taxon>
        <taxon>Rhodophyta</taxon>
        <taxon>Florideophyceae</taxon>
        <taxon>Rhodymeniophycidae</taxon>
        <taxon>Gigartinales</taxon>
        <taxon>Gigartinaceae</taxon>
        <taxon>Chondrus</taxon>
    </lineage>
</organism>
<evidence type="ECO:0000259" key="5">
    <source>
        <dbReference type="Pfam" id="PF15906"/>
    </source>
</evidence>
<feature type="region of interest" description="Disordered" evidence="4">
    <location>
        <begin position="78"/>
        <end position="103"/>
    </location>
</feature>
<dbReference type="OMA" id="LENVHEH"/>
<gene>
    <name evidence="6" type="ORF">CHC_T00010092001</name>
</gene>
<dbReference type="PANTHER" id="PTHR13063:SF10">
    <property type="entry name" value="NITRIC OXIDE SYNTHASE-INTERACTING PROTEIN"/>
    <property type="match status" value="1"/>
</dbReference>
<evidence type="ECO:0000313" key="6">
    <source>
        <dbReference type="EMBL" id="CDF34099.1"/>
    </source>
</evidence>
<dbReference type="RefSeq" id="XP_005713918.1">
    <property type="nucleotide sequence ID" value="XM_005713861.1"/>
</dbReference>
<dbReference type="GeneID" id="17321652"/>
<sequence length="296" mass="33083">MPRRSKNSTDGAVFTYHERLKMDHGSLHRRLPGDAMKPWDRCALGLSRPKDPVVTPDGVLYEREAILRDLLRQRDEARQAQAEATRQREQKEGEELARKREADRADIERFEEAQREVVRGEGRPAAASDEGKQKRKAINADSNFWVPNIPVRLPASHEQLRASKKRARISLKTKCPISKKPLRSKDLISLRLTPNVVGREDGKEDKPNHADKYMCPVCQAVLVNAVKPIALRTGSVLCSRCVSQFVIKEGKDPCTSDNIHVDTDIIPIFNVGTAYAASAGDDPSSLEASVYRPSAT</sequence>
<dbReference type="Gramene" id="CDF34099">
    <property type="protein sequence ID" value="CDF34099"/>
    <property type="gene ID" value="CHC_T00010092001"/>
</dbReference>
<dbReference type="InterPro" id="IPR016818">
    <property type="entry name" value="NOSIP"/>
</dbReference>
<accession>R7Q7U4</accession>
<comment type="subcellular location">
    <subcellularLocation>
        <location evidence="1">Nucleus</location>
    </subcellularLocation>
</comment>
<dbReference type="Proteomes" id="UP000012073">
    <property type="component" value="Unassembled WGS sequence"/>
</dbReference>
<proteinExistence type="inferred from homology"/>